<organism evidence="2 3">
    <name type="scientific">Rhodococcus phage ReqiPepy6</name>
    <dbReference type="NCBI Taxonomy" id="691965"/>
    <lineage>
        <taxon>Viruses</taxon>
        <taxon>Duplodnaviria</taxon>
        <taxon>Heunggongvirae</taxon>
        <taxon>Uroviricota</taxon>
        <taxon>Caudoviricetes</taxon>
        <taxon>Pepyhexavirus</taxon>
        <taxon>Pepyhexavirus pepy6</taxon>
    </lineage>
</organism>
<dbReference type="RefSeq" id="YP_009017645.1">
    <property type="nucleotide sequence ID" value="NC_023735.1"/>
</dbReference>
<name>D4P7E2_9CAUD</name>
<sequence length="167" mass="17312">MAQVTVRSLTAERMIEIEQSAVVSGVVQGDILILVTKAGTNITAGNVRGPKGDKGNKGDTGAPGGAQLGGNLGGTLSVPKVTGLLDSTVDVTNTKINTEFDFGSGPIMVSMPLEDLLTTVLSYGPAIEHSVRRKGRVVTLWSGSQAEWNALPPEERNDPGFVAVIVG</sequence>
<evidence type="ECO:0000313" key="2">
    <source>
        <dbReference type="EMBL" id="ADD80922.1"/>
    </source>
</evidence>
<proteinExistence type="predicted"/>
<evidence type="ECO:0000256" key="1">
    <source>
        <dbReference type="SAM" id="MobiDB-lite"/>
    </source>
</evidence>
<keyword evidence="3" id="KW-1185">Reference proteome</keyword>
<evidence type="ECO:0000313" key="3">
    <source>
        <dbReference type="Proteomes" id="UP000002347"/>
    </source>
</evidence>
<accession>D4P7E2</accession>
<dbReference type="GeneID" id="18565608"/>
<gene>
    <name evidence="2" type="ORF">Pepy6gene031</name>
</gene>
<dbReference type="KEGG" id="vg:18565608"/>
<feature type="region of interest" description="Disordered" evidence="1">
    <location>
        <begin position="44"/>
        <end position="68"/>
    </location>
</feature>
<dbReference type="Proteomes" id="UP000002347">
    <property type="component" value="Segment"/>
</dbReference>
<dbReference type="OrthoDB" id="32981at10239"/>
<protein>
    <submittedName>
        <fullName evidence="2">Gp031</fullName>
    </submittedName>
</protein>
<reference evidence="2 3" key="1">
    <citation type="journal article" date="2011" name="Appl. Environ. Microbiol.">
        <title>Genomic and functional analyses of Rhodococcus equi phages ReqiPepy6, ReqiPoco6, ReqiPine5, and ReqiDocB7.</title>
        <authorList>
            <person name="Summer E.J."/>
            <person name="Liu M."/>
            <person name="Gill J.J."/>
            <person name="Grant M."/>
            <person name="Chan-Cortes T.N."/>
            <person name="Ferguson L."/>
            <person name="Janes C."/>
            <person name="Lange K."/>
            <person name="Bertoli M."/>
            <person name="Moore C."/>
            <person name="Orchard R.C."/>
            <person name="Cohen N."/>
            <person name="Young R."/>
        </authorList>
    </citation>
    <scope>NUCLEOTIDE SEQUENCE [LARGE SCALE GENOMIC DNA]</scope>
</reference>
<dbReference type="EMBL" id="GU580941">
    <property type="protein sequence ID" value="ADD80922.1"/>
    <property type="molecule type" value="Genomic_DNA"/>
</dbReference>